<organism evidence="2 3">
    <name type="scientific">Apiospora hydei</name>
    <dbReference type="NCBI Taxonomy" id="1337664"/>
    <lineage>
        <taxon>Eukaryota</taxon>
        <taxon>Fungi</taxon>
        <taxon>Dikarya</taxon>
        <taxon>Ascomycota</taxon>
        <taxon>Pezizomycotina</taxon>
        <taxon>Sordariomycetes</taxon>
        <taxon>Xylariomycetidae</taxon>
        <taxon>Amphisphaeriales</taxon>
        <taxon>Apiosporaceae</taxon>
        <taxon>Apiospora</taxon>
    </lineage>
</organism>
<feature type="domain" description="Heterokaryon incompatibility" evidence="1">
    <location>
        <begin position="1"/>
        <end position="145"/>
    </location>
</feature>
<keyword evidence="3" id="KW-1185">Reference proteome</keyword>
<dbReference type="Pfam" id="PF06985">
    <property type="entry name" value="HET"/>
    <property type="match status" value="1"/>
</dbReference>
<evidence type="ECO:0000313" key="2">
    <source>
        <dbReference type="EMBL" id="KAK8084688.1"/>
    </source>
</evidence>
<evidence type="ECO:0000313" key="3">
    <source>
        <dbReference type="Proteomes" id="UP001433268"/>
    </source>
</evidence>
<dbReference type="EMBL" id="JAQQWN010000005">
    <property type="protein sequence ID" value="KAK8084688.1"/>
    <property type="molecule type" value="Genomic_DNA"/>
</dbReference>
<protein>
    <recommendedName>
        <fullName evidence="1">Heterokaryon incompatibility domain-containing protein</fullName>
    </recommendedName>
</protein>
<reference evidence="2 3" key="1">
    <citation type="submission" date="2023-01" db="EMBL/GenBank/DDBJ databases">
        <title>Analysis of 21 Apiospora genomes using comparative genomics revels a genus with tremendous synthesis potential of carbohydrate active enzymes and secondary metabolites.</title>
        <authorList>
            <person name="Sorensen T."/>
        </authorList>
    </citation>
    <scope>NUCLEOTIDE SEQUENCE [LARGE SCALE GENOMIC DNA]</scope>
    <source>
        <strain evidence="2 3">CBS 114990</strain>
    </source>
</reference>
<sequence length="478" mass="53868">MSHCWGTQMPLRLLSSNIADFQSGIPADQLSRSFQDAIQVLEWLGLSYIWIDSLCIIQDSPEDWEKESALMADVYSNSHCNIAAAHAADGTCGCFAERDPRLVRPLQVEVKLGPNPGVYCGVQESYWKDRVMSAPLNERAWVCQERYLAPRNLSFGETQLYWECCACSASETFPAGLPPGVERMVKSLDPRLGGAALRRQDGLPDVPELDAFALWGGIVHQYSKGDLTFPEDKLVAISGLASRMQKHIQSDYLAGLWRKDLAHQLLWTGEEDILAIPQERPAVYTAPSWSWASRHGQIKSGHVVRHIGNHDIVLEIQDAQTQLVSDEIPFGRVRSGYLRVRGYLARTGVRLQERPRHQGHFSLIVDNKDVGIARVDSYTQEGTTVSHTELHYLPIRYETRLVEIFSGDKTTVHELEGLVCRATSPDPGTEFIRVGWFWTVHQTKEFQALCREYSTGSREVGTTEDTREWGPKLEFTII</sequence>
<evidence type="ECO:0000259" key="1">
    <source>
        <dbReference type="Pfam" id="PF06985"/>
    </source>
</evidence>
<gene>
    <name evidence="2" type="ORF">PG997_005959</name>
</gene>
<dbReference type="PANTHER" id="PTHR33112">
    <property type="entry name" value="DOMAIN PROTEIN, PUTATIVE-RELATED"/>
    <property type="match status" value="1"/>
</dbReference>
<dbReference type="PANTHER" id="PTHR33112:SF10">
    <property type="entry name" value="TOL"/>
    <property type="match status" value="1"/>
</dbReference>
<comment type="caution">
    <text evidence="2">The sequence shown here is derived from an EMBL/GenBank/DDBJ whole genome shotgun (WGS) entry which is preliminary data.</text>
</comment>
<dbReference type="InterPro" id="IPR010730">
    <property type="entry name" value="HET"/>
</dbReference>
<dbReference type="RefSeq" id="XP_066669197.1">
    <property type="nucleotide sequence ID" value="XM_066810274.1"/>
</dbReference>
<name>A0ABR1WMC9_9PEZI</name>
<accession>A0ABR1WMC9</accession>
<dbReference type="GeneID" id="92043334"/>
<dbReference type="Proteomes" id="UP001433268">
    <property type="component" value="Unassembled WGS sequence"/>
</dbReference>
<proteinExistence type="predicted"/>